<protein>
    <submittedName>
        <fullName evidence="1">Uncharacterized protein</fullName>
    </submittedName>
</protein>
<sequence length="52" mass="5647">MKFTSILIAALSGVAIAVIPTLLHQLQRASHSLLGHVRTNVFAGTLDSRQYE</sequence>
<dbReference type="GeneID" id="19883082"/>
<dbReference type="AlphaFoldDB" id="J4WL20"/>
<dbReference type="InParanoid" id="J4WL20"/>
<keyword evidence="2" id="KW-1185">Reference proteome</keyword>
<reference evidence="1 2" key="1">
    <citation type="journal article" date="2012" name="Sci. Rep.">
        <title>Genomic perspectives on the evolution of fungal entomopathogenicity in Beauveria bassiana.</title>
        <authorList>
            <person name="Xiao G."/>
            <person name="Ying S.H."/>
            <person name="Zheng P."/>
            <person name="Wang Z.L."/>
            <person name="Zhang S."/>
            <person name="Xie X.Q."/>
            <person name="Shang Y."/>
            <person name="St Leger R.J."/>
            <person name="Zhao G.P."/>
            <person name="Wang C."/>
            <person name="Feng M.G."/>
        </authorList>
    </citation>
    <scope>NUCLEOTIDE SEQUENCE [LARGE SCALE GENOMIC DNA]</scope>
    <source>
        <strain evidence="1 2">ARSEF 2860</strain>
    </source>
</reference>
<accession>J4WL20</accession>
<proteinExistence type="predicted"/>
<evidence type="ECO:0000313" key="2">
    <source>
        <dbReference type="Proteomes" id="UP000002762"/>
    </source>
</evidence>
<organism evidence="1 2">
    <name type="scientific">Beauveria bassiana (strain ARSEF 2860)</name>
    <name type="common">White muscardine disease fungus</name>
    <name type="synonym">Tritirachium shiotae</name>
    <dbReference type="NCBI Taxonomy" id="655819"/>
    <lineage>
        <taxon>Eukaryota</taxon>
        <taxon>Fungi</taxon>
        <taxon>Dikarya</taxon>
        <taxon>Ascomycota</taxon>
        <taxon>Pezizomycotina</taxon>
        <taxon>Sordariomycetes</taxon>
        <taxon>Hypocreomycetidae</taxon>
        <taxon>Hypocreales</taxon>
        <taxon>Cordycipitaceae</taxon>
        <taxon>Beauveria</taxon>
    </lineage>
</organism>
<gene>
    <name evidence="1" type="ORF">BBA_00070</name>
</gene>
<dbReference type="Proteomes" id="UP000002762">
    <property type="component" value="Unassembled WGS sequence"/>
</dbReference>
<dbReference type="RefSeq" id="XP_008593389.1">
    <property type="nucleotide sequence ID" value="XM_008595167.1"/>
</dbReference>
<evidence type="ECO:0000313" key="1">
    <source>
        <dbReference type="EMBL" id="EJP70440.1"/>
    </source>
</evidence>
<dbReference type="HOGENOM" id="CLU_3086873_0_0_1"/>
<dbReference type="EMBL" id="JH725150">
    <property type="protein sequence ID" value="EJP70440.1"/>
    <property type="molecule type" value="Genomic_DNA"/>
</dbReference>
<name>J4WL20_BEAB2</name>